<evidence type="ECO:0000256" key="2">
    <source>
        <dbReference type="ARBA" id="ARBA00022448"/>
    </source>
</evidence>
<dbReference type="GO" id="GO:0016887">
    <property type="term" value="F:ATP hydrolysis activity"/>
    <property type="evidence" value="ECO:0007669"/>
    <property type="project" value="InterPro"/>
</dbReference>
<feature type="domain" description="ABC transporter" evidence="9">
    <location>
        <begin position="363"/>
        <end position="601"/>
    </location>
</feature>
<keyword evidence="3 8" id="KW-0812">Transmembrane</keyword>
<dbReference type="InterPro" id="IPR027417">
    <property type="entry name" value="P-loop_NTPase"/>
</dbReference>
<keyword evidence="4" id="KW-0547">Nucleotide-binding</keyword>
<dbReference type="GO" id="GO:0005524">
    <property type="term" value="F:ATP binding"/>
    <property type="evidence" value="ECO:0007669"/>
    <property type="project" value="UniProtKB-KW"/>
</dbReference>
<dbReference type="InterPro" id="IPR011527">
    <property type="entry name" value="ABC1_TM_dom"/>
</dbReference>
<dbReference type="Pfam" id="PF00664">
    <property type="entry name" value="ABC_membrane"/>
    <property type="match status" value="1"/>
</dbReference>
<dbReference type="PANTHER" id="PTHR24221:SF654">
    <property type="entry name" value="ATP-BINDING CASSETTE SUB-FAMILY B MEMBER 6"/>
    <property type="match status" value="1"/>
</dbReference>
<comment type="subcellular location">
    <subcellularLocation>
        <location evidence="1">Cell membrane</location>
        <topology evidence="1">Multi-pass membrane protein</topology>
    </subcellularLocation>
</comment>
<comment type="caution">
    <text evidence="11">The sequence shown here is derived from an EMBL/GenBank/DDBJ whole genome shotgun (WGS) entry which is preliminary data.</text>
</comment>
<name>A0A2D0N957_FLAN2</name>
<dbReference type="PROSITE" id="PS50929">
    <property type="entry name" value="ABC_TM1F"/>
    <property type="match status" value="1"/>
</dbReference>
<dbReference type="GO" id="GO:0140359">
    <property type="term" value="F:ABC-type transporter activity"/>
    <property type="evidence" value="ECO:0007669"/>
    <property type="project" value="InterPro"/>
</dbReference>
<dbReference type="AlphaFoldDB" id="A0A2D0N957"/>
<accession>A0A2D0N957</accession>
<feature type="transmembrane region" description="Helical" evidence="8">
    <location>
        <begin position="165"/>
        <end position="198"/>
    </location>
</feature>
<dbReference type="Pfam" id="PF00005">
    <property type="entry name" value="ABC_tran"/>
    <property type="match status" value="1"/>
</dbReference>
<dbReference type="PROSITE" id="PS50893">
    <property type="entry name" value="ABC_TRANSPORTER_2"/>
    <property type="match status" value="1"/>
</dbReference>
<evidence type="ECO:0000256" key="8">
    <source>
        <dbReference type="SAM" id="Phobius"/>
    </source>
</evidence>
<dbReference type="InterPro" id="IPR039421">
    <property type="entry name" value="Type_1_exporter"/>
</dbReference>
<evidence type="ECO:0000259" key="10">
    <source>
        <dbReference type="PROSITE" id="PS50929"/>
    </source>
</evidence>
<dbReference type="Proteomes" id="UP000223913">
    <property type="component" value="Unassembled WGS sequence"/>
</dbReference>
<dbReference type="PROSITE" id="PS00211">
    <property type="entry name" value="ABC_TRANSPORTER_1"/>
    <property type="match status" value="1"/>
</dbReference>
<organism evidence="11 12">
    <name type="scientific">Flavilitoribacter nigricans (strain ATCC 23147 / DSM 23189 / NBRC 102662 / NCIMB 1420 / SS-2)</name>
    <name type="common">Lewinella nigricans</name>
    <dbReference type="NCBI Taxonomy" id="1122177"/>
    <lineage>
        <taxon>Bacteria</taxon>
        <taxon>Pseudomonadati</taxon>
        <taxon>Bacteroidota</taxon>
        <taxon>Saprospiria</taxon>
        <taxon>Saprospirales</taxon>
        <taxon>Lewinellaceae</taxon>
        <taxon>Flavilitoribacter</taxon>
    </lineage>
</organism>
<dbReference type="SMART" id="SM00382">
    <property type="entry name" value="AAA"/>
    <property type="match status" value="1"/>
</dbReference>
<keyword evidence="7 8" id="KW-0472">Membrane</keyword>
<dbReference type="Gene3D" id="3.40.50.300">
    <property type="entry name" value="P-loop containing nucleotide triphosphate hydrolases"/>
    <property type="match status" value="1"/>
</dbReference>
<sequence>MNHPITASEQHSAFKAFKEMLLYWAAAARPFRWYFLGIYSFYAIGIVSEHILIPIYYQKIVDGMVVASTEMTPDVLQSKYATLLRFIVLVGVLSATRIVMYRIGDWFFDHFRLGTVRNLENGMFGDYLRHGRRFFVNNFAGSLLNDHRQMRGAFDVFMDHGTFTFFWWLIVFTGSLVALSFIFPLGAVAILIWFLVYLIIVIEVSKKKYVHERKVAKLNSSMTGLLADNLSNAMTIKTFGAEKREQDHFRHRNEVRHRARHRNKYWSRWRNGLQGGMLVILDVGILLLGAYYWMIGKISPGIIVLILYYAGNISQEVWNFSRMINAMTQSFADANKFMEHIRISPDIADPDQKERRGIRHGMVHFREVNFTYPEGARVFENFNLAIKAGEKVGIVGPSGSGKSTLVTLLQRHMDVQAGSILMDGVDIRQLRQAYLRSKISLVPQDPSLFHRSLRDNIAYGKPEATMEEIIAAARKAQAHDFILETPQGYDTMVGERGIKLSGGQRQRIAIARSILEAESAPIVIFDEATSSLDNRAEKEIQQAIDAALSESTRTGIIIAHRLSTLRNVDRIIVLDQGRIVESGTHTQLLVAGGLYAELYNSQMLGVN</sequence>
<dbReference type="SUPFAM" id="SSF52540">
    <property type="entry name" value="P-loop containing nucleoside triphosphate hydrolases"/>
    <property type="match status" value="1"/>
</dbReference>
<dbReference type="OrthoDB" id="9769115at2"/>
<dbReference type="RefSeq" id="WP_099152339.1">
    <property type="nucleotide sequence ID" value="NZ_PDUD01000026.1"/>
</dbReference>
<evidence type="ECO:0000256" key="5">
    <source>
        <dbReference type="ARBA" id="ARBA00022840"/>
    </source>
</evidence>
<dbReference type="InterPro" id="IPR036640">
    <property type="entry name" value="ABC1_TM_sf"/>
</dbReference>
<dbReference type="InterPro" id="IPR017871">
    <property type="entry name" value="ABC_transporter-like_CS"/>
</dbReference>
<keyword evidence="6 8" id="KW-1133">Transmembrane helix</keyword>
<evidence type="ECO:0000313" key="11">
    <source>
        <dbReference type="EMBL" id="PHN04313.1"/>
    </source>
</evidence>
<evidence type="ECO:0000256" key="4">
    <source>
        <dbReference type="ARBA" id="ARBA00022741"/>
    </source>
</evidence>
<feature type="transmembrane region" description="Helical" evidence="8">
    <location>
        <begin position="33"/>
        <end position="57"/>
    </location>
</feature>
<evidence type="ECO:0000256" key="6">
    <source>
        <dbReference type="ARBA" id="ARBA00022989"/>
    </source>
</evidence>
<gene>
    <name evidence="11" type="ORF">CRP01_22385</name>
</gene>
<dbReference type="InterPro" id="IPR003593">
    <property type="entry name" value="AAA+_ATPase"/>
</dbReference>
<evidence type="ECO:0000256" key="1">
    <source>
        <dbReference type="ARBA" id="ARBA00004651"/>
    </source>
</evidence>
<dbReference type="InterPro" id="IPR003439">
    <property type="entry name" value="ABC_transporter-like_ATP-bd"/>
</dbReference>
<protein>
    <submittedName>
        <fullName evidence="11">Multidrug ABC transporter ATP-binding protein</fullName>
    </submittedName>
</protein>
<evidence type="ECO:0000259" key="9">
    <source>
        <dbReference type="PROSITE" id="PS50893"/>
    </source>
</evidence>
<dbReference type="SUPFAM" id="SSF90123">
    <property type="entry name" value="ABC transporter transmembrane region"/>
    <property type="match status" value="1"/>
</dbReference>
<feature type="domain" description="ABC transmembrane type-1" evidence="10">
    <location>
        <begin position="51"/>
        <end position="329"/>
    </location>
</feature>
<proteinExistence type="predicted"/>
<reference evidence="11 12" key="1">
    <citation type="submission" date="2017-10" db="EMBL/GenBank/DDBJ databases">
        <title>The draft genome sequence of Lewinella nigricans NBRC 102662.</title>
        <authorList>
            <person name="Wang K."/>
        </authorList>
    </citation>
    <scope>NUCLEOTIDE SEQUENCE [LARGE SCALE GENOMIC DNA]</scope>
    <source>
        <strain evidence="11 12">NBRC 102662</strain>
    </source>
</reference>
<dbReference type="GO" id="GO:0034040">
    <property type="term" value="F:ATPase-coupled lipid transmembrane transporter activity"/>
    <property type="evidence" value="ECO:0007669"/>
    <property type="project" value="TreeGrafter"/>
</dbReference>
<evidence type="ECO:0000313" key="12">
    <source>
        <dbReference type="Proteomes" id="UP000223913"/>
    </source>
</evidence>
<feature type="transmembrane region" description="Helical" evidence="8">
    <location>
        <begin position="272"/>
        <end position="294"/>
    </location>
</feature>
<evidence type="ECO:0000256" key="7">
    <source>
        <dbReference type="ARBA" id="ARBA00023136"/>
    </source>
</evidence>
<keyword evidence="12" id="KW-1185">Reference proteome</keyword>
<dbReference type="FunFam" id="3.40.50.300:FF:000287">
    <property type="entry name" value="Multidrug ABC transporter ATP-binding protein"/>
    <property type="match status" value="1"/>
</dbReference>
<evidence type="ECO:0000256" key="3">
    <source>
        <dbReference type="ARBA" id="ARBA00022692"/>
    </source>
</evidence>
<dbReference type="GO" id="GO:0005886">
    <property type="term" value="C:plasma membrane"/>
    <property type="evidence" value="ECO:0007669"/>
    <property type="project" value="UniProtKB-SubCell"/>
</dbReference>
<dbReference type="EMBL" id="PDUD01000026">
    <property type="protein sequence ID" value="PHN04313.1"/>
    <property type="molecule type" value="Genomic_DNA"/>
</dbReference>
<dbReference type="PANTHER" id="PTHR24221">
    <property type="entry name" value="ATP-BINDING CASSETTE SUB-FAMILY B"/>
    <property type="match status" value="1"/>
</dbReference>
<feature type="transmembrane region" description="Helical" evidence="8">
    <location>
        <begin position="83"/>
        <end position="103"/>
    </location>
</feature>
<keyword evidence="2" id="KW-0813">Transport</keyword>
<keyword evidence="5 11" id="KW-0067">ATP-binding</keyword>
<dbReference type="Gene3D" id="1.20.1560.10">
    <property type="entry name" value="ABC transporter type 1, transmembrane domain"/>
    <property type="match status" value="1"/>
</dbReference>